<dbReference type="GO" id="GO:0004090">
    <property type="term" value="F:carbonyl reductase (NADPH) activity"/>
    <property type="evidence" value="ECO:0000318"/>
    <property type="project" value="GO_Central"/>
</dbReference>
<comment type="similarity">
    <text evidence="1 4">Belongs to the short-chain dehydrogenases/reductases (SDR) family.</text>
</comment>
<proteinExistence type="inferred from homology"/>
<evidence type="ECO:0000313" key="5">
    <source>
        <dbReference type="Proteomes" id="UP000001554"/>
    </source>
</evidence>
<accession>A0A9J7NBL9</accession>
<dbReference type="OrthoDB" id="7289984at2759"/>
<organism evidence="5 6">
    <name type="scientific">Branchiostoma floridae</name>
    <name type="common">Florida lancelet</name>
    <name type="synonym">Amphioxus</name>
    <dbReference type="NCBI Taxonomy" id="7739"/>
    <lineage>
        <taxon>Eukaryota</taxon>
        <taxon>Metazoa</taxon>
        <taxon>Chordata</taxon>
        <taxon>Cephalochordata</taxon>
        <taxon>Leptocardii</taxon>
        <taxon>Amphioxiformes</taxon>
        <taxon>Branchiostomatidae</taxon>
        <taxon>Branchiostoma</taxon>
    </lineage>
</organism>
<dbReference type="GeneID" id="118432795"/>
<protein>
    <submittedName>
        <fullName evidence="6">Carbonyl reductase [NADPH] 1-like</fullName>
    </submittedName>
</protein>
<evidence type="ECO:0000256" key="4">
    <source>
        <dbReference type="RuleBase" id="RU000363"/>
    </source>
</evidence>
<evidence type="ECO:0000256" key="2">
    <source>
        <dbReference type="ARBA" id="ARBA00022857"/>
    </source>
</evidence>
<dbReference type="KEGG" id="bfo:118432795"/>
<dbReference type="RefSeq" id="XP_035700308.1">
    <property type="nucleotide sequence ID" value="XM_035844415.1"/>
</dbReference>
<keyword evidence="3" id="KW-0560">Oxidoreductase</keyword>
<dbReference type="PANTHER" id="PTHR43963">
    <property type="entry name" value="CARBONYL REDUCTASE 1-RELATED"/>
    <property type="match status" value="1"/>
</dbReference>
<dbReference type="Proteomes" id="UP000001554">
    <property type="component" value="Chromosome 16"/>
</dbReference>
<dbReference type="InterPro" id="IPR036291">
    <property type="entry name" value="NAD(P)-bd_dom_sf"/>
</dbReference>
<keyword evidence="2" id="KW-0521">NADP</keyword>
<dbReference type="AlphaFoldDB" id="A0A9J7NBL9"/>
<evidence type="ECO:0000313" key="6">
    <source>
        <dbReference type="RefSeq" id="XP_035700308.1"/>
    </source>
</evidence>
<dbReference type="Gene3D" id="3.40.50.720">
    <property type="entry name" value="NAD(P)-binding Rossmann-like Domain"/>
    <property type="match status" value="1"/>
</dbReference>
<dbReference type="InterPro" id="IPR002347">
    <property type="entry name" value="SDR_fam"/>
</dbReference>
<dbReference type="PRINTS" id="PR00080">
    <property type="entry name" value="SDRFAMILY"/>
</dbReference>
<dbReference type="SUPFAM" id="SSF51735">
    <property type="entry name" value="NAD(P)-binding Rossmann-fold domains"/>
    <property type="match status" value="1"/>
</dbReference>
<gene>
    <name evidence="6" type="primary">LOC118432795</name>
</gene>
<keyword evidence="5" id="KW-1185">Reference proteome</keyword>
<evidence type="ECO:0000256" key="1">
    <source>
        <dbReference type="ARBA" id="ARBA00006484"/>
    </source>
</evidence>
<dbReference type="OMA" id="KAFDIMN"/>
<dbReference type="PANTHER" id="PTHR43963:SF4">
    <property type="entry name" value="CARBONYL REDUCTASE (NADPH)"/>
    <property type="match status" value="1"/>
</dbReference>
<sequence length="225" mass="25042">MTRVALVTGSYRGIGLEIVRGLCKDFDGIVYLTARSSDRGEEAVQKLRKEGLSPRFHQLDITDDHSIQALKTHLLDTHGGLDVLVNNAGIAFKVADETPFAVQAEESIKTNFFGPLHVSKALLPILRPHGRVINISSDPVRRAMPKCSPAIQSRIRSYSSMTEEELVQLMEEFVRAAKTGTCEENGWPKWAYAISHIGVTLMTFIHAREMEKDPREGILINCVSK</sequence>
<dbReference type="Pfam" id="PF00106">
    <property type="entry name" value="adh_short"/>
    <property type="match status" value="1"/>
</dbReference>
<dbReference type="PRINTS" id="PR00081">
    <property type="entry name" value="GDHRDH"/>
</dbReference>
<reference evidence="5" key="1">
    <citation type="journal article" date="2020" name="Nat. Ecol. Evol.">
        <title>Deeply conserved synteny resolves early events in vertebrate evolution.</title>
        <authorList>
            <person name="Simakov O."/>
            <person name="Marletaz F."/>
            <person name="Yue J.X."/>
            <person name="O'Connell B."/>
            <person name="Jenkins J."/>
            <person name="Brandt A."/>
            <person name="Calef R."/>
            <person name="Tung C.H."/>
            <person name="Huang T.K."/>
            <person name="Schmutz J."/>
            <person name="Satoh N."/>
            <person name="Yu J.K."/>
            <person name="Putnam N.H."/>
            <person name="Green R.E."/>
            <person name="Rokhsar D.S."/>
        </authorList>
    </citation>
    <scope>NUCLEOTIDE SEQUENCE [LARGE SCALE GENOMIC DNA]</scope>
    <source>
        <strain evidence="5">S238N-H82</strain>
    </source>
</reference>
<evidence type="ECO:0000256" key="3">
    <source>
        <dbReference type="ARBA" id="ARBA00023002"/>
    </source>
</evidence>
<reference evidence="6" key="2">
    <citation type="submission" date="2025-08" db="UniProtKB">
        <authorList>
            <consortium name="RefSeq"/>
        </authorList>
    </citation>
    <scope>IDENTIFICATION</scope>
    <source>
        <strain evidence="6">S238N-H82</strain>
        <tissue evidence="6">Testes</tissue>
    </source>
</reference>
<name>A0A9J7NBL9_BRAFL</name>